<dbReference type="OrthoDB" id="10551281at2759"/>
<dbReference type="KEGG" id="tva:4753932"/>
<keyword evidence="3" id="KW-1185">Reference proteome</keyword>
<reference evidence="2" key="2">
    <citation type="journal article" date="2007" name="Science">
        <title>Draft genome sequence of the sexually transmitted pathogen Trichomonas vaginalis.</title>
        <authorList>
            <person name="Carlton J.M."/>
            <person name="Hirt R.P."/>
            <person name="Silva J.C."/>
            <person name="Delcher A.L."/>
            <person name="Schatz M."/>
            <person name="Zhao Q."/>
            <person name="Wortman J.R."/>
            <person name="Bidwell S.L."/>
            <person name="Alsmark U.C.M."/>
            <person name="Besteiro S."/>
            <person name="Sicheritz-Ponten T."/>
            <person name="Noel C.J."/>
            <person name="Dacks J.B."/>
            <person name="Foster P.G."/>
            <person name="Simillion C."/>
            <person name="Van de Peer Y."/>
            <person name="Miranda-Saavedra D."/>
            <person name="Barton G.J."/>
            <person name="Westrop G.D."/>
            <person name="Mueller S."/>
            <person name="Dessi D."/>
            <person name="Fiori P.L."/>
            <person name="Ren Q."/>
            <person name="Paulsen I."/>
            <person name="Zhang H."/>
            <person name="Bastida-Corcuera F.D."/>
            <person name="Simoes-Barbosa A."/>
            <person name="Brown M.T."/>
            <person name="Hayes R.D."/>
            <person name="Mukherjee M."/>
            <person name="Okumura C.Y."/>
            <person name="Schneider R."/>
            <person name="Smith A.J."/>
            <person name="Vanacova S."/>
            <person name="Villalvazo M."/>
            <person name="Haas B.J."/>
            <person name="Pertea M."/>
            <person name="Feldblyum T.V."/>
            <person name="Utterback T.R."/>
            <person name="Shu C.L."/>
            <person name="Osoegawa K."/>
            <person name="de Jong P.J."/>
            <person name="Hrdy I."/>
            <person name="Horvathova L."/>
            <person name="Zubacova Z."/>
            <person name="Dolezal P."/>
            <person name="Malik S.B."/>
            <person name="Logsdon J.M. Jr."/>
            <person name="Henze K."/>
            <person name="Gupta A."/>
            <person name="Wang C.C."/>
            <person name="Dunne R.L."/>
            <person name="Upcroft J.A."/>
            <person name="Upcroft P."/>
            <person name="White O."/>
            <person name="Salzberg S.L."/>
            <person name="Tang P."/>
            <person name="Chiu C.-H."/>
            <person name="Lee Y.-S."/>
            <person name="Embley T.M."/>
            <person name="Coombs G.H."/>
            <person name="Mottram J.C."/>
            <person name="Tachezy J."/>
            <person name="Fraser-Liggett C.M."/>
            <person name="Johnson P.J."/>
        </authorList>
    </citation>
    <scope>NUCLEOTIDE SEQUENCE [LARGE SCALE GENOMIC DNA]</scope>
    <source>
        <strain evidence="2">G3</strain>
    </source>
</reference>
<evidence type="ECO:0000259" key="1">
    <source>
        <dbReference type="Pfam" id="PF03114"/>
    </source>
</evidence>
<name>A2FFZ8_TRIV3</name>
<dbReference type="Proteomes" id="UP000001542">
    <property type="component" value="Unassembled WGS sequence"/>
</dbReference>
<sequence>MQTHHAKEKVGWVDQKLDPKVEDAKMKLKQIESIMYRYQNNIFKIIESIPKLNTTCREFSRFFVQCDMKFGGKSKTLTNTLDLFFESAEEICDQSLIKHYDENLKSTFKEIQETIDKLKEIKAERHNIRLLKCAYESRLESLTHSGDPESVATTRIAVDEKTIEFNLISEKFVRYVNNLWNIRVELIERPMQELVALVFEIIKGIYLPSKILQTHVSKEELMKEYLPSVQQNN</sequence>
<dbReference type="SUPFAM" id="SSF103657">
    <property type="entry name" value="BAR/IMD domain-like"/>
    <property type="match status" value="1"/>
</dbReference>
<gene>
    <name evidence="2" type="ORF">TVAG_270480</name>
</gene>
<dbReference type="GO" id="GO:0005737">
    <property type="term" value="C:cytoplasm"/>
    <property type="evidence" value="ECO:0007669"/>
    <property type="project" value="InterPro"/>
</dbReference>
<dbReference type="Pfam" id="PF03114">
    <property type="entry name" value="BAR"/>
    <property type="match status" value="1"/>
</dbReference>
<evidence type="ECO:0000313" key="3">
    <source>
        <dbReference type="Proteomes" id="UP000001542"/>
    </source>
</evidence>
<dbReference type="InterPro" id="IPR004148">
    <property type="entry name" value="BAR_dom"/>
</dbReference>
<dbReference type="Gene3D" id="1.20.1270.60">
    <property type="entry name" value="Arfaptin homology (AH) domain/BAR domain"/>
    <property type="match status" value="1"/>
</dbReference>
<dbReference type="InterPro" id="IPR027267">
    <property type="entry name" value="AH/BAR_dom_sf"/>
</dbReference>
<dbReference type="VEuPathDB" id="TrichDB:TVAG_270480"/>
<reference evidence="2" key="1">
    <citation type="submission" date="2006-10" db="EMBL/GenBank/DDBJ databases">
        <authorList>
            <person name="Amadeo P."/>
            <person name="Zhao Q."/>
            <person name="Wortman J."/>
            <person name="Fraser-Liggett C."/>
            <person name="Carlton J."/>
        </authorList>
    </citation>
    <scope>NUCLEOTIDE SEQUENCE</scope>
    <source>
        <strain evidence="2">G3</strain>
    </source>
</reference>
<dbReference type="EMBL" id="DS113771">
    <property type="protein sequence ID" value="EAX96160.1"/>
    <property type="molecule type" value="Genomic_DNA"/>
</dbReference>
<feature type="domain" description="BAR" evidence="1">
    <location>
        <begin position="4"/>
        <end position="202"/>
    </location>
</feature>
<proteinExistence type="predicted"/>
<organism evidence="2 3">
    <name type="scientific">Trichomonas vaginalis (strain ATCC PRA-98 / G3)</name>
    <dbReference type="NCBI Taxonomy" id="412133"/>
    <lineage>
        <taxon>Eukaryota</taxon>
        <taxon>Metamonada</taxon>
        <taxon>Parabasalia</taxon>
        <taxon>Trichomonadida</taxon>
        <taxon>Trichomonadidae</taxon>
        <taxon>Trichomonas</taxon>
    </lineage>
</organism>
<accession>A2FFZ8</accession>
<dbReference type="AlphaFoldDB" id="A2FFZ8"/>
<dbReference type="RefSeq" id="XP_001309090.1">
    <property type="nucleotide sequence ID" value="XM_001309089.1"/>
</dbReference>
<protein>
    <recommendedName>
        <fullName evidence="1">BAR domain-containing protein</fullName>
    </recommendedName>
</protein>
<dbReference type="InParanoid" id="A2FFZ8"/>
<dbReference type="SMR" id="A2FFZ8"/>
<dbReference type="VEuPathDB" id="TrichDB:TVAGG3_0781680"/>
<evidence type="ECO:0000313" key="2">
    <source>
        <dbReference type="EMBL" id="EAX96160.1"/>
    </source>
</evidence>